<evidence type="ECO:0000256" key="1">
    <source>
        <dbReference type="SAM" id="MobiDB-lite"/>
    </source>
</evidence>
<organism evidence="2 3">
    <name type="scientific">Gossypium arboreum</name>
    <name type="common">Tree cotton</name>
    <name type="synonym">Gossypium nanking</name>
    <dbReference type="NCBI Taxonomy" id="29729"/>
    <lineage>
        <taxon>Eukaryota</taxon>
        <taxon>Viridiplantae</taxon>
        <taxon>Streptophyta</taxon>
        <taxon>Embryophyta</taxon>
        <taxon>Tracheophyta</taxon>
        <taxon>Spermatophyta</taxon>
        <taxon>Magnoliopsida</taxon>
        <taxon>eudicotyledons</taxon>
        <taxon>Gunneridae</taxon>
        <taxon>Pentapetalae</taxon>
        <taxon>rosids</taxon>
        <taxon>malvids</taxon>
        <taxon>Malvales</taxon>
        <taxon>Malvaceae</taxon>
        <taxon>Malvoideae</taxon>
        <taxon>Gossypium</taxon>
    </lineage>
</organism>
<name>A0A0B0N5T9_GOSAR</name>
<feature type="region of interest" description="Disordered" evidence="1">
    <location>
        <begin position="107"/>
        <end position="130"/>
    </location>
</feature>
<sequence>MVDLYNVRAYNADMGFKSDYLNELERMLEKVLLHVMLKVKPHLELRIRTLKRDWAIIEPLGKDAQTTANIVEEIDVEDVVTVNNLEEENNYHGCEYDVSLDELDVSTTQSQLSKPNQDGSMSSKKKKKISDGSEQISTSIADAAMFLGENIRIVDLELIRSIASEKVLQESAKKLYLALCELEGLTEDKRYCALSKIPNHPMQMLIFFSLPSSVRLE</sequence>
<dbReference type="Proteomes" id="UP000032142">
    <property type="component" value="Unassembled WGS sequence"/>
</dbReference>
<dbReference type="AlphaFoldDB" id="A0A0B0N5T9"/>
<feature type="compositionally biased region" description="Polar residues" evidence="1">
    <location>
        <begin position="107"/>
        <end position="117"/>
    </location>
</feature>
<gene>
    <name evidence="2" type="ORF">F383_34936</name>
</gene>
<comment type="caution">
    <text evidence="2">The sequence shown here is derived from an EMBL/GenBank/DDBJ whole genome shotgun (WGS) entry which is preliminary data.</text>
</comment>
<keyword evidence="3" id="KW-1185">Reference proteome</keyword>
<proteinExistence type="predicted"/>
<reference evidence="3" key="1">
    <citation type="submission" date="2014-09" db="EMBL/GenBank/DDBJ databases">
        <authorList>
            <person name="Mudge J."/>
            <person name="Ramaraj T."/>
            <person name="Lindquist I.E."/>
            <person name="Bharti A.K."/>
            <person name="Sundararajan A."/>
            <person name="Cameron C.T."/>
            <person name="Woodward J.E."/>
            <person name="May G.D."/>
            <person name="Brubaker C."/>
            <person name="Broadhvest J."/>
            <person name="Wilkins T.A."/>
        </authorList>
    </citation>
    <scope>NUCLEOTIDE SEQUENCE</scope>
    <source>
        <strain evidence="3">cv. AKA8401</strain>
    </source>
</reference>
<evidence type="ECO:0000313" key="2">
    <source>
        <dbReference type="EMBL" id="KHG08170.1"/>
    </source>
</evidence>
<evidence type="ECO:0000313" key="3">
    <source>
        <dbReference type="Proteomes" id="UP000032142"/>
    </source>
</evidence>
<accession>A0A0B0N5T9</accession>
<dbReference type="PANTHER" id="PTHR48464:SF1">
    <property type="entry name" value="MYB_SANT-LIKE DOMAIN-CONTAINING PROTEIN"/>
    <property type="match status" value="1"/>
</dbReference>
<keyword evidence="2" id="KW-0456">Lyase</keyword>
<dbReference type="PANTHER" id="PTHR48464">
    <property type="match status" value="1"/>
</dbReference>
<dbReference type="GO" id="GO:0016829">
    <property type="term" value="F:lyase activity"/>
    <property type="evidence" value="ECO:0007669"/>
    <property type="project" value="UniProtKB-KW"/>
</dbReference>
<protein>
    <submittedName>
        <fullName evidence="2">Putative N-glycosylase/DNA lyase</fullName>
    </submittedName>
</protein>
<dbReference type="EMBL" id="JRRC01490757">
    <property type="protein sequence ID" value="KHG08170.1"/>
    <property type="molecule type" value="Genomic_DNA"/>
</dbReference>